<dbReference type="InterPro" id="IPR008969">
    <property type="entry name" value="CarboxyPept-like_regulatory"/>
</dbReference>
<keyword evidence="9 10" id="KW-0998">Cell outer membrane</keyword>
<dbReference type="AlphaFoldDB" id="A0AAU9CH94"/>
<evidence type="ECO:0000256" key="10">
    <source>
        <dbReference type="PROSITE-ProRule" id="PRU01360"/>
    </source>
</evidence>
<dbReference type="InterPro" id="IPR011662">
    <property type="entry name" value="Secretin/TonB_short_N"/>
</dbReference>
<feature type="domain" description="Secretin/TonB short N-terminal" evidence="12">
    <location>
        <begin position="69"/>
        <end position="120"/>
    </location>
</feature>
<keyword evidence="14" id="KW-1185">Reference proteome</keyword>
<evidence type="ECO:0000256" key="5">
    <source>
        <dbReference type="ARBA" id="ARBA00022692"/>
    </source>
</evidence>
<keyword evidence="2 10" id="KW-0813">Transport</keyword>
<dbReference type="KEGG" id="fax:FUAX_39730"/>
<dbReference type="NCBIfam" id="TIGR04056">
    <property type="entry name" value="OMP_RagA_SusC"/>
    <property type="match status" value="1"/>
</dbReference>
<dbReference type="Gene3D" id="2.170.130.10">
    <property type="entry name" value="TonB-dependent receptor, plug domain"/>
    <property type="match status" value="1"/>
</dbReference>
<gene>
    <name evidence="13" type="ORF">FUAX_39730</name>
</gene>
<dbReference type="SMART" id="SM00965">
    <property type="entry name" value="STN"/>
    <property type="match status" value="1"/>
</dbReference>
<keyword evidence="4" id="KW-0406">Ion transport</keyword>
<keyword evidence="7 11" id="KW-0798">TonB box</keyword>
<dbReference type="Gene3D" id="2.60.40.1120">
    <property type="entry name" value="Carboxypeptidase-like, regulatory domain"/>
    <property type="match status" value="1"/>
</dbReference>
<dbReference type="InterPro" id="IPR023996">
    <property type="entry name" value="TonB-dep_OMP_SusC/RagA"/>
</dbReference>
<keyword evidence="8 10" id="KW-0472">Membrane</keyword>
<dbReference type="GO" id="GO:0006826">
    <property type="term" value="P:iron ion transport"/>
    <property type="evidence" value="ECO:0007669"/>
    <property type="project" value="UniProtKB-KW"/>
</dbReference>
<evidence type="ECO:0000256" key="8">
    <source>
        <dbReference type="ARBA" id="ARBA00023136"/>
    </source>
</evidence>
<dbReference type="SUPFAM" id="SSF49464">
    <property type="entry name" value="Carboxypeptidase regulatory domain-like"/>
    <property type="match status" value="1"/>
</dbReference>
<evidence type="ECO:0000313" key="14">
    <source>
        <dbReference type="Proteomes" id="UP001348817"/>
    </source>
</evidence>
<evidence type="ECO:0000256" key="2">
    <source>
        <dbReference type="ARBA" id="ARBA00022448"/>
    </source>
</evidence>
<dbReference type="Pfam" id="PF13715">
    <property type="entry name" value="CarbopepD_reg_2"/>
    <property type="match status" value="1"/>
</dbReference>
<dbReference type="EMBL" id="AP025315">
    <property type="protein sequence ID" value="BDD11541.1"/>
    <property type="molecule type" value="Genomic_DNA"/>
</dbReference>
<evidence type="ECO:0000256" key="3">
    <source>
        <dbReference type="ARBA" id="ARBA00022452"/>
    </source>
</evidence>
<dbReference type="InterPro" id="IPR036942">
    <property type="entry name" value="Beta-barrel_TonB_sf"/>
</dbReference>
<comment type="similarity">
    <text evidence="10 11">Belongs to the TonB-dependent receptor family.</text>
</comment>
<dbReference type="SUPFAM" id="SSF56935">
    <property type="entry name" value="Porins"/>
    <property type="match status" value="1"/>
</dbReference>
<evidence type="ECO:0000256" key="6">
    <source>
        <dbReference type="ARBA" id="ARBA00023004"/>
    </source>
</evidence>
<evidence type="ECO:0000256" key="11">
    <source>
        <dbReference type="RuleBase" id="RU003357"/>
    </source>
</evidence>
<dbReference type="Pfam" id="PF00593">
    <property type="entry name" value="TonB_dep_Rec_b-barrel"/>
    <property type="match status" value="1"/>
</dbReference>
<dbReference type="InterPro" id="IPR000531">
    <property type="entry name" value="Beta-barrel_TonB"/>
</dbReference>
<reference evidence="13 14" key="1">
    <citation type="submission" date="2021-12" db="EMBL/GenBank/DDBJ databases">
        <title>Genome sequencing of bacteria with rrn-lacking chromosome and rrn-plasmid.</title>
        <authorList>
            <person name="Anda M."/>
            <person name="Iwasaki W."/>
        </authorList>
    </citation>
    <scope>NUCLEOTIDE SEQUENCE [LARGE SCALE GENOMIC DNA]</scope>
    <source>
        <strain evidence="13 14">DSM 100852</strain>
        <plasmid evidence="13 14">pFA1</plasmid>
    </source>
</reference>
<evidence type="ECO:0000256" key="4">
    <source>
        <dbReference type="ARBA" id="ARBA00022496"/>
    </source>
</evidence>
<keyword evidence="6" id="KW-0408">Iron</keyword>
<dbReference type="PROSITE" id="PS52016">
    <property type="entry name" value="TONB_DEPENDENT_REC_3"/>
    <property type="match status" value="1"/>
</dbReference>
<organism evidence="13 14">
    <name type="scientific">Fulvitalea axinellae</name>
    <dbReference type="NCBI Taxonomy" id="1182444"/>
    <lineage>
        <taxon>Bacteria</taxon>
        <taxon>Pseudomonadati</taxon>
        <taxon>Bacteroidota</taxon>
        <taxon>Cytophagia</taxon>
        <taxon>Cytophagales</taxon>
        <taxon>Persicobacteraceae</taxon>
        <taxon>Fulvitalea</taxon>
    </lineage>
</organism>
<dbReference type="Gene3D" id="3.55.50.30">
    <property type="match status" value="1"/>
</dbReference>
<dbReference type="GO" id="GO:0009279">
    <property type="term" value="C:cell outer membrane"/>
    <property type="evidence" value="ECO:0007669"/>
    <property type="project" value="UniProtKB-SubCell"/>
</dbReference>
<evidence type="ECO:0000256" key="1">
    <source>
        <dbReference type="ARBA" id="ARBA00004571"/>
    </source>
</evidence>
<geneLocation type="plasmid" evidence="13 14">
    <name>pFA1</name>
</geneLocation>
<sequence>MENFSSRFRVPLFFLRAGTLKIVLTLFLAMAGGFVVHGAPASDSEAYTFAMEGKTLKQAFRTIQQNTGYKVFYSDEEVDATAKVSFEFRDSSIDKIMNDLLKGTGLTFKIKKKHVLVFPAPAPVAEPVEAPAQQEKKVEVTGTVTDENGEGLPGVNVLIKGTTEGTATDVFGKFVLSVSPSAVLRFSSMGFKEKEVTVGNQTVFDIALVPDVEQLNEIVVVGYGTQKKANITGAVSSVKMSKVLGSRPINRVAEALQGAVPGLQVTTNSGQPGSTGQSINIRGMASINGGGSPLILVDNVPVNINDINANDIETVTVLKDASASAIYGARAAFGVIVITTKKSSQTDGIKFRYSNSIGFSEAAELPEAASPIEFVGALKDWGVGQHWSLGQDITRWHELISEYNSNPGSNPDGYVMENGVRYQLRGTDTMDEFLGEGGLKQMHNFSFDGSNGRTNYRASLGFVDDDGIMVTNRDRMKQYTLNTFLSTKLRKNLTAEARINYLNRHTSFPKANYGGAVRAGISIYPMGEHTDLDGNVLPYDDPANQVRYKTPNETKNSNVRLFGALKYEPVKDLLITGEYTYENRNTNNLEVNNDPVMVGRTTLSKVGGNPTNTYVKKTNSITNYSAVNLYGNYSKTLFGAHNISLTGGYNFEQSSSTNLWSRKNELINPDLPALVLADGTLLSEDGGSEWAVMGVFGRLNYNYKERYFLSVSGRYDGSSRFPTEDRFGFFPSVSAGWNLANEAFMQDQSIVNLLKFRGAWGTIGNQTTNGVYPYIPTMSTGRVGWLDGGERALTIYAPPLVSASFTWETVETVNVGVDFGALDNRLTGSFEVYERQTKDMITKPAEKPAVLGAAPPVANAANLKSYGWELTVGWRQTVGDFRYSVNFNLYDNKAEITKYDNPAGLLSDYYVGRENGEIWGFVTDGFYQVSDFVDGTLKDDLTGGTLKEGVVKYKGRNPNPGDIKYKDLNGDGEIFVGDVTLEDPGDRKIIGNSNRRFQYGMNLSAGWKNFDVGVIIQGVGKRDVWISNDLMWPYIQQFDNVWKHQLDYWTPENTDAEYMRVYPGQSANYGNGRSTQTKYLQDGSYWSLKNVTVGYTLPQSIIERLSLSSFRVYFSGENMFMDDHLPQGLNPEFANKGRGGAYPFMKQYTFGLNVSF</sequence>
<name>A0AAU9CH94_9BACT</name>
<evidence type="ECO:0000313" key="13">
    <source>
        <dbReference type="EMBL" id="BDD11541.1"/>
    </source>
</evidence>
<keyword evidence="5 10" id="KW-0812">Transmembrane</keyword>
<dbReference type="InterPro" id="IPR037066">
    <property type="entry name" value="Plug_dom_sf"/>
</dbReference>
<dbReference type="Pfam" id="PF07660">
    <property type="entry name" value="STN"/>
    <property type="match status" value="1"/>
</dbReference>
<proteinExistence type="inferred from homology"/>
<dbReference type="Gene3D" id="2.40.170.20">
    <property type="entry name" value="TonB-dependent receptor, beta-barrel domain"/>
    <property type="match status" value="1"/>
</dbReference>
<evidence type="ECO:0000256" key="9">
    <source>
        <dbReference type="ARBA" id="ARBA00023237"/>
    </source>
</evidence>
<comment type="subcellular location">
    <subcellularLocation>
        <location evidence="1 10">Cell outer membrane</location>
        <topology evidence="1 10">Multi-pass membrane protein</topology>
    </subcellularLocation>
</comment>
<dbReference type="InterPro" id="IPR039426">
    <property type="entry name" value="TonB-dep_rcpt-like"/>
</dbReference>
<dbReference type="InterPro" id="IPR012910">
    <property type="entry name" value="Plug_dom"/>
</dbReference>
<protein>
    <submittedName>
        <fullName evidence="13">SusC/RagA family TonB-linked outer membrane protein</fullName>
    </submittedName>
</protein>
<keyword evidence="3 10" id="KW-1134">Transmembrane beta strand</keyword>
<evidence type="ECO:0000256" key="7">
    <source>
        <dbReference type="ARBA" id="ARBA00023077"/>
    </source>
</evidence>
<accession>A0AAU9CH94</accession>
<dbReference type="Pfam" id="PF07715">
    <property type="entry name" value="Plug"/>
    <property type="match status" value="1"/>
</dbReference>
<dbReference type="InterPro" id="IPR023997">
    <property type="entry name" value="TonB-dep_OMP_SusC/RagA_CS"/>
</dbReference>
<dbReference type="Proteomes" id="UP001348817">
    <property type="component" value="Plasmid pFA1"/>
</dbReference>
<dbReference type="NCBIfam" id="TIGR04057">
    <property type="entry name" value="SusC_RagA_signa"/>
    <property type="match status" value="1"/>
</dbReference>
<keyword evidence="13" id="KW-0614">Plasmid</keyword>
<evidence type="ECO:0000259" key="12">
    <source>
        <dbReference type="SMART" id="SM00965"/>
    </source>
</evidence>
<dbReference type="FunFam" id="2.170.130.10:FF:000003">
    <property type="entry name" value="SusC/RagA family TonB-linked outer membrane protein"/>
    <property type="match status" value="1"/>
</dbReference>
<keyword evidence="4" id="KW-0410">Iron transport</keyword>